<evidence type="ECO:0000313" key="1">
    <source>
        <dbReference type="EMBL" id="EHO83698.1"/>
    </source>
</evidence>
<proteinExistence type="predicted"/>
<evidence type="ECO:0000313" key="2">
    <source>
        <dbReference type="Proteomes" id="UP000003233"/>
    </source>
</evidence>
<sequence>MNNERYVIVKDPITEKVYLIDKEAIKFNFINEPSTKKKRKRKGNFIEEYKNKVRKRRKF</sequence>
<dbReference type="RefSeq" id="WP_008696110.1">
    <property type="nucleotide sequence ID" value="NZ_KE161007.1"/>
</dbReference>
<dbReference type="AlphaFoldDB" id="H1PQM3"/>
<dbReference type="Proteomes" id="UP000003233">
    <property type="component" value="Unassembled WGS sequence"/>
</dbReference>
<keyword evidence="2" id="KW-1185">Reference proteome</keyword>
<dbReference type="HOGENOM" id="CLU_2953886_0_0_0"/>
<dbReference type="PATRIC" id="fig|457404.5.peg.546"/>
<comment type="caution">
    <text evidence="1">The sequence shown here is derived from an EMBL/GenBank/DDBJ whole genome shotgun (WGS) entry which is preliminary data.</text>
</comment>
<accession>H1PQM3</accession>
<organism evidence="1 2">
    <name type="scientific">Fusobacterium ulcerans 12-1B</name>
    <dbReference type="NCBI Taxonomy" id="457404"/>
    <lineage>
        <taxon>Bacteria</taxon>
        <taxon>Fusobacteriati</taxon>
        <taxon>Fusobacteriota</taxon>
        <taxon>Fusobacteriia</taxon>
        <taxon>Fusobacteriales</taxon>
        <taxon>Fusobacteriaceae</taxon>
        <taxon>Fusobacterium</taxon>
    </lineage>
</organism>
<dbReference type="EMBL" id="AGWJ02000002">
    <property type="protein sequence ID" value="EHO83698.1"/>
    <property type="molecule type" value="Genomic_DNA"/>
</dbReference>
<protein>
    <submittedName>
        <fullName evidence="1">Uncharacterized protein</fullName>
    </submittedName>
</protein>
<gene>
    <name evidence="1" type="ORF">HMPREF0402_00716</name>
</gene>
<reference evidence="1 2" key="1">
    <citation type="submission" date="2012-07" db="EMBL/GenBank/DDBJ databases">
        <title>The Genome Sequence of Fusobacterium ulcerans 12_1B.</title>
        <authorList>
            <consortium name="The Broad Institute Genome Sequencing Platform"/>
            <person name="Earl A."/>
            <person name="Ward D."/>
            <person name="Feldgarden M."/>
            <person name="Gevers D."/>
            <person name="Strauss J."/>
            <person name="Ambrose C.E."/>
            <person name="Allen-Vercoe E."/>
            <person name="Walker B."/>
            <person name="Young S.K."/>
            <person name="Zeng Q."/>
            <person name="Gargeya S."/>
            <person name="Fitzgerald M."/>
            <person name="Haas B."/>
            <person name="Abouelleil A."/>
            <person name="Alvarado L."/>
            <person name="Arachchi H.M."/>
            <person name="Berlin A.M."/>
            <person name="Chapman S.B."/>
            <person name="Goldberg J."/>
            <person name="Griggs A."/>
            <person name="Gujja S."/>
            <person name="Hansen M."/>
            <person name="Howarth C."/>
            <person name="Imamovic A."/>
            <person name="Larimer J."/>
            <person name="McCowen C."/>
            <person name="Montmayeur A."/>
            <person name="Murphy C."/>
            <person name="Neiman D."/>
            <person name="Pearson M."/>
            <person name="Priest M."/>
            <person name="Roberts A."/>
            <person name="Saif S."/>
            <person name="Shea T."/>
            <person name="Sisk P."/>
            <person name="Sykes S."/>
            <person name="Wortman J."/>
            <person name="Nusbaum C."/>
            <person name="Birren B."/>
        </authorList>
    </citation>
    <scope>NUCLEOTIDE SEQUENCE [LARGE SCALE GENOMIC DNA]</scope>
    <source>
        <strain evidence="1 2">12_1B</strain>
    </source>
</reference>
<dbReference type="BioCyc" id="FSP457404-HMP:GTSQ-718-MONOMER"/>
<name>H1PQM3_9FUSO</name>